<organism evidence="1">
    <name type="scientific">mine drainage metagenome</name>
    <dbReference type="NCBI Taxonomy" id="410659"/>
    <lineage>
        <taxon>unclassified sequences</taxon>
        <taxon>metagenomes</taxon>
        <taxon>ecological metagenomes</taxon>
    </lineage>
</organism>
<sequence length="65" mass="6995">MMTEKISAPRTVPRIVPRPPFNDTPPITAMAMASSSYIIPMPACADRFFEVSMIVAAAVSIPAMV</sequence>
<evidence type="ECO:0000313" key="1">
    <source>
        <dbReference type="EMBL" id="OIQ67181.1"/>
    </source>
</evidence>
<reference evidence="1" key="1">
    <citation type="submission" date="2016-10" db="EMBL/GenBank/DDBJ databases">
        <title>Sequence of Gallionella enrichment culture.</title>
        <authorList>
            <person name="Poehlein A."/>
            <person name="Muehling M."/>
            <person name="Daniel R."/>
        </authorList>
    </citation>
    <scope>NUCLEOTIDE SEQUENCE</scope>
</reference>
<comment type="caution">
    <text evidence="1">The sequence shown here is derived from an EMBL/GenBank/DDBJ whole genome shotgun (WGS) entry which is preliminary data.</text>
</comment>
<accession>A0A1J5PUF6</accession>
<proteinExistence type="predicted"/>
<dbReference type="EMBL" id="MLJW01006093">
    <property type="protein sequence ID" value="OIQ67181.1"/>
    <property type="molecule type" value="Genomic_DNA"/>
</dbReference>
<dbReference type="AlphaFoldDB" id="A0A1J5PUF6"/>
<name>A0A1J5PUF6_9ZZZZ</name>
<gene>
    <name evidence="1" type="ORF">GALL_512420</name>
</gene>
<protein>
    <submittedName>
        <fullName evidence="1">Uncharacterized protein</fullName>
    </submittedName>
</protein>